<dbReference type="SUPFAM" id="SSF52540">
    <property type="entry name" value="P-loop containing nucleoside triphosphate hydrolases"/>
    <property type="match status" value="1"/>
</dbReference>
<proteinExistence type="predicted"/>
<dbReference type="EMBL" id="LRPC01000001">
    <property type="protein sequence ID" value="KYG77639.1"/>
    <property type="molecule type" value="Genomic_DNA"/>
</dbReference>
<evidence type="ECO:0000313" key="6">
    <source>
        <dbReference type="Proteomes" id="UP000075606"/>
    </source>
</evidence>
<dbReference type="GO" id="GO:0022857">
    <property type="term" value="F:transmembrane transporter activity"/>
    <property type="evidence" value="ECO:0007669"/>
    <property type="project" value="TreeGrafter"/>
</dbReference>
<dbReference type="RefSeq" id="WP_068216197.1">
    <property type="nucleotide sequence ID" value="NZ_CP139724.1"/>
</dbReference>
<dbReference type="InterPro" id="IPR003593">
    <property type="entry name" value="AAA+_ATPase"/>
</dbReference>
<dbReference type="Gene3D" id="3.40.50.300">
    <property type="entry name" value="P-loop containing nucleotide triphosphate hydrolases"/>
    <property type="match status" value="1"/>
</dbReference>
<dbReference type="GO" id="GO:0005524">
    <property type="term" value="F:ATP binding"/>
    <property type="evidence" value="ECO:0007669"/>
    <property type="project" value="UniProtKB-KW"/>
</dbReference>
<dbReference type="OrthoDB" id="1114670at2"/>
<dbReference type="Proteomes" id="UP000075606">
    <property type="component" value="Unassembled WGS sequence"/>
</dbReference>
<dbReference type="GO" id="GO:0005886">
    <property type="term" value="C:plasma membrane"/>
    <property type="evidence" value="ECO:0007669"/>
    <property type="project" value="TreeGrafter"/>
</dbReference>
<dbReference type="PROSITE" id="PS00211">
    <property type="entry name" value="ABC_TRANSPORTER_1"/>
    <property type="match status" value="1"/>
</dbReference>
<name>A0A150XFY7_9BACT</name>
<dbReference type="PANTHER" id="PTHR24220">
    <property type="entry name" value="IMPORT ATP-BINDING PROTEIN"/>
    <property type="match status" value="1"/>
</dbReference>
<dbReference type="InterPro" id="IPR017871">
    <property type="entry name" value="ABC_transporter-like_CS"/>
</dbReference>
<evidence type="ECO:0000256" key="1">
    <source>
        <dbReference type="ARBA" id="ARBA00022448"/>
    </source>
</evidence>
<accession>A0A150XFY7</accession>
<keyword evidence="2" id="KW-0547">Nucleotide-binding</keyword>
<gene>
    <name evidence="5" type="ORF">AWW68_02375</name>
</gene>
<dbReference type="AlphaFoldDB" id="A0A150XFY7"/>
<organism evidence="5 6">
    <name type="scientific">Roseivirga spongicola</name>
    <dbReference type="NCBI Taxonomy" id="333140"/>
    <lineage>
        <taxon>Bacteria</taxon>
        <taxon>Pseudomonadati</taxon>
        <taxon>Bacteroidota</taxon>
        <taxon>Cytophagia</taxon>
        <taxon>Cytophagales</taxon>
        <taxon>Roseivirgaceae</taxon>
        <taxon>Roseivirga</taxon>
    </lineage>
</organism>
<dbReference type="PROSITE" id="PS50893">
    <property type="entry name" value="ABC_TRANSPORTER_2"/>
    <property type="match status" value="1"/>
</dbReference>
<dbReference type="InterPro" id="IPR003439">
    <property type="entry name" value="ABC_transporter-like_ATP-bd"/>
</dbReference>
<dbReference type="SMART" id="SM00382">
    <property type="entry name" value="AAA"/>
    <property type="match status" value="1"/>
</dbReference>
<dbReference type="InterPro" id="IPR017911">
    <property type="entry name" value="MacB-like_ATP-bd"/>
</dbReference>
<evidence type="ECO:0000259" key="4">
    <source>
        <dbReference type="PROSITE" id="PS50893"/>
    </source>
</evidence>
<sequence>MIIIDNLSFGYSDHKILSIPHFEVKESQHLMVLGSSGSGKTTLLHILGGLLAPKQGKVTIGETDIYSLSGSQRDKYRGQNIGLVFQKAHLISALSVQDNLLLAQYLAGMVQDKGRVKEVLSELGLGEKIKKSVRELSQGEQQRVTIARALLNRPRVILADEPTASLDDKNAQKVIQLLQSQAEQYKASLLIATHDQRVKDQFELQLNLATA</sequence>
<reference evidence="5 6" key="1">
    <citation type="submission" date="2016-01" db="EMBL/GenBank/DDBJ databases">
        <title>Genome sequencing of Roseivirga spongicola UST030701-084.</title>
        <authorList>
            <person name="Selvaratnam C."/>
            <person name="Thevarajoo S."/>
            <person name="Goh K.M."/>
            <person name="Ee R."/>
            <person name="Chan K.-G."/>
            <person name="Chong C.S."/>
        </authorList>
    </citation>
    <scope>NUCLEOTIDE SEQUENCE [LARGE SCALE GENOMIC DNA]</scope>
    <source>
        <strain evidence="5 6">UST030701-084</strain>
    </source>
</reference>
<dbReference type="STRING" id="333140.AWW68_02375"/>
<dbReference type="Pfam" id="PF00005">
    <property type="entry name" value="ABC_tran"/>
    <property type="match status" value="1"/>
</dbReference>
<dbReference type="GO" id="GO:0016887">
    <property type="term" value="F:ATP hydrolysis activity"/>
    <property type="evidence" value="ECO:0007669"/>
    <property type="project" value="InterPro"/>
</dbReference>
<feature type="domain" description="ABC transporter" evidence="4">
    <location>
        <begin position="2"/>
        <end position="210"/>
    </location>
</feature>
<keyword evidence="3 5" id="KW-0067">ATP-binding</keyword>
<protein>
    <submittedName>
        <fullName evidence="5">ABC transporter ATP-binding protein</fullName>
    </submittedName>
</protein>
<comment type="caution">
    <text evidence="5">The sequence shown here is derived from an EMBL/GenBank/DDBJ whole genome shotgun (WGS) entry which is preliminary data.</text>
</comment>
<dbReference type="InterPro" id="IPR027417">
    <property type="entry name" value="P-loop_NTPase"/>
</dbReference>
<evidence type="ECO:0000313" key="5">
    <source>
        <dbReference type="EMBL" id="KYG77639.1"/>
    </source>
</evidence>
<evidence type="ECO:0000256" key="2">
    <source>
        <dbReference type="ARBA" id="ARBA00022741"/>
    </source>
</evidence>
<dbReference type="PANTHER" id="PTHR24220:SF659">
    <property type="entry name" value="TRANSPORTER, PUTATIVE-RELATED"/>
    <property type="match status" value="1"/>
</dbReference>
<evidence type="ECO:0000256" key="3">
    <source>
        <dbReference type="ARBA" id="ARBA00022840"/>
    </source>
</evidence>
<dbReference type="CDD" id="cd03255">
    <property type="entry name" value="ABC_MJ0796_LolCDE_FtsE"/>
    <property type="match status" value="1"/>
</dbReference>
<keyword evidence="6" id="KW-1185">Reference proteome</keyword>
<keyword evidence="1" id="KW-0813">Transport</keyword>
<dbReference type="InterPro" id="IPR015854">
    <property type="entry name" value="ABC_transpr_LolD-like"/>
</dbReference>